<evidence type="ECO:0000256" key="13">
    <source>
        <dbReference type="ARBA" id="ARBA00022842"/>
    </source>
</evidence>
<gene>
    <name evidence="16" type="primary">ptsI_2</name>
    <name evidence="16" type="ORF">LF1_44260</name>
</gene>
<dbReference type="SUPFAM" id="SSF51621">
    <property type="entry name" value="Phosphoenolpyruvate/pyruvate domain"/>
    <property type="match status" value="1"/>
</dbReference>
<reference evidence="16 17" key="1">
    <citation type="submission" date="2019-08" db="EMBL/GenBank/DDBJ databases">
        <title>Deep-cultivation of Planctomycetes and their phenomic and genomic characterization uncovers novel biology.</title>
        <authorList>
            <person name="Wiegand S."/>
            <person name="Jogler M."/>
            <person name="Boedeker C."/>
            <person name="Pinto D."/>
            <person name="Vollmers J."/>
            <person name="Rivas-Marin E."/>
            <person name="Kohn T."/>
            <person name="Peeters S.H."/>
            <person name="Heuer A."/>
            <person name="Rast P."/>
            <person name="Oberbeckmann S."/>
            <person name="Bunk B."/>
            <person name="Jeske O."/>
            <person name="Meyerdierks A."/>
            <person name="Storesund J.E."/>
            <person name="Kallscheuer N."/>
            <person name="Luecker S."/>
            <person name="Lage O.M."/>
            <person name="Pohl T."/>
            <person name="Merkel B.J."/>
            <person name="Hornburger P."/>
            <person name="Mueller R.-W."/>
            <person name="Bruemmer F."/>
            <person name="Labrenz M."/>
            <person name="Spormann A.M."/>
            <person name="Op Den Camp H."/>
            <person name="Overmann J."/>
            <person name="Amann R."/>
            <person name="Jetten M.S.M."/>
            <person name="Mascher T."/>
            <person name="Medema M.H."/>
            <person name="Devos D.P."/>
            <person name="Kaster A.-K."/>
            <person name="Ovreas L."/>
            <person name="Rohde M."/>
            <person name="Galperin M.Y."/>
            <person name="Jogler C."/>
        </authorList>
    </citation>
    <scope>NUCLEOTIDE SEQUENCE [LARGE SCALE GENOMIC DNA]</scope>
    <source>
        <strain evidence="16 17">LF1</strain>
    </source>
</reference>
<sequence length="840" mass="90654">MQPKNTRLKKSNASGLESGVSQSDGLKTDAPPITASSVTAPSITTSASTTSASTDRPRVDSAAAANAIATNQAPTHRGPSPERMGLSTLEDISHLILQSHGLTETLQNIVSLVANRMQSEVCSIYLCEENHLALSASVGLAAEAVGSTRLKIGEGLVGYTAKTCSVVNLDEPQLDERYQHVLGSAEEQYHSFLGIPLFDRQNLIGVMAIQTIQPRVFSEVETSTLSTIAFQLSSVVASTRLLEQLDFEAGLADDIEEVSEQETQTPIPLVKSKFGFGTVAIGPAILIDNAFGVSDVRDDVANNPAAELQKLESAFAAARVETLCLEKKIAQRLDEADAAIFHSHLMILQDNVLIGKIKALIENGASAISAAKQIITEYVRTFSQLRDPYLRGRAADVEDVGRRLLSQLCGDLSERSFHFPHPGIVVADELMASDIAIMDLDHVRGIVLGRGDKNGHAVIVAKSLGIPTLVGVPDVLTRVKNSTLLVLDAQTQTLHIDPSPELRQAYERLEAESDAKTFELQKFVTAPTVTKDGTKVTLRSNIGLRSDVDVAIRSGATGVGLYRTELPYMARSSFPDRQTQYEIYRHVVEGFAGESVTIRTLDIGGDKSLSYFKTPAEENPFLGWRSVRVSLEHRDMFRTQIEAILMAAVHGNARIMFPMITNLDEIVACKEVLAEAKANLAAEGFKVPEIPVGMMIETPASATMADRLAKEVDFFSLGTNDLVQYILATDRGNPRVGHYYQSLHPAVLHAIASLVDVTQRHDIGLSICGEMVSDPATFALLVGMGLREFSASSPAILPLKAMLAQQDISQLKRLASNALNCDSAAEVLAIAEEAIGLQVQ</sequence>
<dbReference type="PANTHER" id="PTHR46244">
    <property type="entry name" value="PHOSPHOENOLPYRUVATE-PROTEIN PHOSPHOTRANSFERASE"/>
    <property type="match status" value="1"/>
</dbReference>
<dbReference type="EC" id="2.7.3.9" evidence="5"/>
<evidence type="ECO:0000256" key="3">
    <source>
        <dbReference type="ARBA" id="ARBA00004496"/>
    </source>
</evidence>
<dbReference type="GO" id="GO:0016301">
    <property type="term" value="F:kinase activity"/>
    <property type="evidence" value="ECO:0007669"/>
    <property type="project" value="UniProtKB-KW"/>
</dbReference>
<dbReference type="InterPro" id="IPR008731">
    <property type="entry name" value="PTS_EIN"/>
</dbReference>
<dbReference type="InterPro" id="IPR015813">
    <property type="entry name" value="Pyrv/PenolPyrv_kinase-like_dom"/>
</dbReference>
<evidence type="ECO:0000313" key="17">
    <source>
        <dbReference type="Proteomes" id="UP000322699"/>
    </source>
</evidence>
<evidence type="ECO:0000256" key="5">
    <source>
        <dbReference type="ARBA" id="ARBA00012232"/>
    </source>
</evidence>
<keyword evidence="13" id="KW-0460">Magnesium</keyword>
<dbReference type="InterPro" id="IPR050499">
    <property type="entry name" value="PEP-utilizing_PTS_enzyme"/>
</dbReference>
<comment type="cofactor">
    <cofactor evidence="2">
        <name>Mg(2+)</name>
        <dbReference type="ChEBI" id="CHEBI:18420"/>
    </cofactor>
</comment>
<feature type="compositionally biased region" description="Polar residues" evidence="14">
    <location>
        <begin position="11"/>
        <end position="25"/>
    </location>
</feature>
<dbReference type="InterPro" id="IPR029016">
    <property type="entry name" value="GAF-like_dom_sf"/>
</dbReference>
<dbReference type="InterPro" id="IPR008279">
    <property type="entry name" value="PEP-util_enz_mobile_dom"/>
</dbReference>
<evidence type="ECO:0000256" key="8">
    <source>
        <dbReference type="ARBA" id="ARBA00022597"/>
    </source>
</evidence>
<dbReference type="NCBIfam" id="TIGR01417">
    <property type="entry name" value="PTS_I_fam"/>
    <property type="match status" value="1"/>
</dbReference>
<dbReference type="Pfam" id="PF05524">
    <property type="entry name" value="PEP-utilisers_N"/>
    <property type="match status" value="1"/>
</dbReference>
<evidence type="ECO:0000259" key="15">
    <source>
        <dbReference type="SMART" id="SM00065"/>
    </source>
</evidence>
<keyword evidence="7" id="KW-0963">Cytoplasm</keyword>
<evidence type="ECO:0000256" key="10">
    <source>
        <dbReference type="ARBA" id="ARBA00022683"/>
    </source>
</evidence>
<dbReference type="AlphaFoldDB" id="A0A5B1CPJ0"/>
<dbReference type="GO" id="GO:0009401">
    <property type="term" value="P:phosphoenolpyruvate-dependent sugar phosphotransferase system"/>
    <property type="evidence" value="ECO:0007669"/>
    <property type="project" value="UniProtKB-KW"/>
</dbReference>
<evidence type="ECO:0000256" key="4">
    <source>
        <dbReference type="ARBA" id="ARBA00007837"/>
    </source>
</evidence>
<dbReference type="InterPro" id="IPR023151">
    <property type="entry name" value="PEP_util_CS"/>
</dbReference>
<dbReference type="InterPro" id="IPR036637">
    <property type="entry name" value="Phosphohistidine_dom_sf"/>
</dbReference>
<dbReference type="Gene3D" id="1.10.274.10">
    <property type="entry name" value="PtsI, HPr-binding domain"/>
    <property type="match status" value="1"/>
</dbReference>
<evidence type="ECO:0000256" key="6">
    <source>
        <dbReference type="ARBA" id="ARBA00022448"/>
    </source>
</evidence>
<evidence type="ECO:0000256" key="12">
    <source>
        <dbReference type="ARBA" id="ARBA00022777"/>
    </source>
</evidence>
<dbReference type="OrthoDB" id="9765468at2"/>
<dbReference type="Pfam" id="PF02896">
    <property type="entry name" value="PEP-utilizers_C"/>
    <property type="match status" value="1"/>
</dbReference>
<dbReference type="SUPFAM" id="SSF47831">
    <property type="entry name" value="Enzyme I of the PEP:sugar phosphotransferase system HPr-binding (sub)domain"/>
    <property type="match status" value="1"/>
</dbReference>
<dbReference type="InterPro" id="IPR040442">
    <property type="entry name" value="Pyrv_kinase-like_dom_sf"/>
</dbReference>
<keyword evidence="9 16" id="KW-0808">Transferase</keyword>
<comment type="caution">
    <text evidence="16">The sequence shown here is derived from an EMBL/GenBank/DDBJ whole genome shotgun (WGS) entry which is preliminary data.</text>
</comment>
<accession>A0A5B1CPJ0</accession>
<evidence type="ECO:0000256" key="11">
    <source>
        <dbReference type="ARBA" id="ARBA00022723"/>
    </source>
</evidence>
<keyword evidence="10" id="KW-0598">Phosphotransferase system</keyword>
<dbReference type="GO" id="GO:0008965">
    <property type="term" value="F:phosphoenolpyruvate-protein phosphotransferase activity"/>
    <property type="evidence" value="ECO:0007669"/>
    <property type="project" value="UniProtKB-EC"/>
</dbReference>
<evidence type="ECO:0000256" key="7">
    <source>
        <dbReference type="ARBA" id="ARBA00022490"/>
    </source>
</evidence>
<dbReference type="InterPro" id="IPR000121">
    <property type="entry name" value="PEP_util_C"/>
</dbReference>
<keyword evidence="16" id="KW-0670">Pyruvate</keyword>
<evidence type="ECO:0000313" key="16">
    <source>
        <dbReference type="EMBL" id="KAA1261865.1"/>
    </source>
</evidence>
<keyword evidence="12" id="KW-0418">Kinase</keyword>
<comment type="catalytic activity">
    <reaction evidence="1">
        <text>L-histidyl-[protein] + phosphoenolpyruvate = N(pros)-phospho-L-histidyl-[protein] + pyruvate</text>
        <dbReference type="Rhea" id="RHEA:23880"/>
        <dbReference type="Rhea" id="RHEA-COMP:9745"/>
        <dbReference type="Rhea" id="RHEA-COMP:9746"/>
        <dbReference type="ChEBI" id="CHEBI:15361"/>
        <dbReference type="ChEBI" id="CHEBI:29979"/>
        <dbReference type="ChEBI" id="CHEBI:58702"/>
        <dbReference type="ChEBI" id="CHEBI:64837"/>
        <dbReference type="EC" id="2.7.3.9"/>
    </reaction>
</comment>
<evidence type="ECO:0000256" key="9">
    <source>
        <dbReference type="ARBA" id="ARBA00022679"/>
    </source>
</evidence>
<comment type="subcellular location">
    <subcellularLocation>
        <location evidence="3">Cytoplasm</location>
    </subcellularLocation>
</comment>
<dbReference type="GO" id="GO:0005737">
    <property type="term" value="C:cytoplasm"/>
    <property type="evidence" value="ECO:0007669"/>
    <property type="project" value="UniProtKB-SubCell"/>
</dbReference>
<dbReference type="PROSITE" id="PS00742">
    <property type="entry name" value="PEP_ENZYMES_2"/>
    <property type="match status" value="1"/>
</dbReference>
<dbReference type="EMBL" id="VRLW01000001">
    <property type="protein sequence ID" value="KAA1261865.1"/>
    <property type="molecule type" value="Genomic_DNA"/>
</dbReference>
<comment type="similarity">
    <text evidence="4">Belongs to the PEP-utilizing enzyme family.</text>
</comment>
<name>A0A5B1CPJ0_9BACT</name>
<dbReference type="Pfam" id="PF00391">
    <property type="entry name" value="PEP-utilizers"/>
    <property type="match status" value="1"/>
</dbReference>
<keyword evidence="11" id="KW-0479">Metal-binding</keyword>
<feature type="compositionally biased region" description="Low complexity" evidence="14">
    <location>
        <begin position="34"/>
        <end position="54"/>
    </location>
</feature>
<dbReference type="PRINTS" id="PR01736">
    <property type="entry name" value="PHPHTRNFRASE"/>
</dbReference>
<dbReference type="Proteomes" id="UP000322699">
    <property type="component" value="Unassembled WGS sequence"/>
</dbReference>
<keyword evidence="8" id="KW-0762">Sugar transport</keyword>
<proteinExistence type="inferred from homology"/>
<dbReference type="SMART" id="SM00065">
    <property type="entry name" value="GAF"/>
    <property type="match status" value="1"/>
</dbReference>
<dbReference type="Gene3D" id="3.50.30.10">
    <property type="entry name" value="Phosphohistidine domain"/>
    <property type="match status" value="1"/>
</dbReference>
<keyword evidence="6" id="KW-0813">Transport</keyword>
<dbReference type="Gene3D" id="3.20.20.60">
    <property type="entry name" value="Phosphoenolpyruvate-binding domains"/>
    <property type="match status" value="1"/>
</dbReference>
<dbReference type="GO" id="GO:0046872">
    <property type="term" value="F:metal ion binding"/>
    <property type="evidence" value="ECO:0007669"/>
    <property type="project" value="UniProtKB-KW"/>
</dbReference>
<keyword evidence="17" id="KW-1185">Reference proteome</keyword>
<dbReference type="InterPro" id="IPR006318">
    <property type="entry name" value="PTS_EI-like"/>
</dbReference>
<dbReference type="SUPFAM" id="SSF52009">
    <property type="entry name" value="Phosphohistidine domain"/>
    <property type="match status" value="1"/>
</dbReference>
<evidence type="ECO:0000256" key="1">
    <source>
        <dbReference type="ARBA" id="ARBA00000683"/>
    </source>
</evidence>
<dbReference type="SUPFAM" id="SSF55781">
    <property type="entry name" value="GAF domain-like"/>
    <property type="match status" value="1"/>
</dbReference>
<protein>
    <recommendedName>
        <fullName evidence="5">phosphoenolpyruvate--protein phosphotransferase</fullName>
        <ecNumber evidence="5">2.7.3.9</ecNumber>
    </recommendedName>
</protein>
<evidence type="ECO:0000256" key="2">
    <source>
        <dbReference type="ARBA" id="ARBA00001946"/>
    </source>
</evidence>
<dbReference type="InterPro" id="IPR036618">
    <property type="entry name" value="PtsI_HPr-bd_sf"/>
</dbReference>
<feature type="domain" description="GAF" evidence="15">
    <location>
        <begin position="101"/>
        <end position="246"/>
    </location>
</feature>
<dbReference type="PANTHER" id="PTHR46244:SF6">
    <property type="entry name" value="PHOSPHOENOLPYRUVATE-PROTEIN PHOSPHOTRANSFERASE"/>
    <property type="match status" value="1"/>
</dbReference>
<dbReference type="Pfam" id="PF01590">
    <property type="entry name" value="GAF"/>
    <property type="match status" value="1"/>
</dbReference>
<dbReference type="InterPro" id="IPR003018">
    <property type="entry name" value="GAF"/>
</dbReference>
<feature type="compositionally biased region" description="Basic residues" evidence="14">
    <location>
        <begin position="1"/>
        <end position="10"/>
    </location>
</feature>
<evidence type="ECO:0000256" key="14">
    <source>
        <dbReference type="SAM" id="MobiDB-lite"/>
    </source>
</evidence>
<dbReference type="Gene3D" id="3.30.450.40">
    <property type="match status" value="1"/>
</dbReference>
<organism evidence="16 17">
    <name type="scientific">Rubripirellula obstinata</name>
    <dbReference type="NCBI Taxonomy" id="406547"/>
    <lineage>
        <taxon>Bacteria</taxon>
        <taxon>Pseudomonadati</taxon>
        <taxon>Planctomycetota</taxon>
        <taxon>Planctomycetia</taxon>
        <taxon>Pirellulales</taxon>
        <taxon>Pirellulaceae</taxon>
        <taxon>Rubripirellula</taxon>
    </lineage>
</organism>
<feature type="region of interest" description="Disordered" evidence="14">
    <location>
        <begin position="1"/>
        <end position="59"/>
    </location>
</feature>